<protein>
    <recommendedName>
        <fullName evidence="7">Up-regulated during septation protein 1 domain-containing protein</fullName>
    </recommendedName>
</protein>
<dbReference type="Proteomes" id="UP001373714">
    <property type="component" value="Unassembled WGS sequence"/>
</dbReference>
<dbReference type="GO" id="GO:0016460">
    <property type="term" value="C:myosin II complex"/>
    <property type="evidence" value="ECO:0007669"/>
    <property type="project" value="TreeGrafter"/>
</dbReference>
<feature type="domain" description="Up-regulated during septation protein 1" evidence="3">
    <location>
        <begin position="20"/>
        <end position="152"/>
    </location>
</feature>
<feature type="coiled-coil region" evidence="1">
    <location>
        <begin position="680"/>
        <end position="854"/>
    </location>
</feature>
<dbReference type="GO" id="GO:0051015">
    <property type="term" value="F:actin filament binding"/>
    <property type="evidence" value="ECO:0007669"/>
    <property type="project" value="TreeGrafter"/>
</dbReference>
<dbReference type="Pfam" id="PF15456">
    <property type="entry name" value="Uds1"/>
    <property type="match status" value="1"/>
</dbReference>
<dbReference type="GO" id="GO:0005737">
    <property type="term" value="C:cytoplasm"/>
    <property type="evidence" value="ECO:0007669"/>
    <property type="project" value="TreeGrafter"/>
</dbReference>
<gene>
    <name evidence="5" type="ORF">TWF730_004628</name>
</gene>
<evidence type="ECO:0000259" key="3">
    <source>
        <dbReference type="Pfam" id="PF15456"/>
    </source>
</evidence>
<name>A0AAV9TWB5_9PEZI</name>
<proteinExistence type="predicted"/>
<organism evidence="5 6">
    <name type="scientific">Orbilia blumenaviensis</name>
    <dbReference type="NCBI Taxonomy" id="1796055"/>
    <lineage>
        <taxon>Eukaryota</taxon>
        <taxon>Fungi</taxon>
        <taxon>Dikarya</taxon>
        <taxon>Ascomycota</taxon>
        <taxon>Pezizomycotina</taxon>
        <taxon>Orbiliomycetes</taxon>
        <taxon>Orbiliales</taxon>
        <taxon>Orbiliaceae</taxon>
        <taxon>Orbilia</taxon>
    </lineage>
</organism>
<evidence type="ECO:0000313" key="6">
    <source>
        <dbReference type="Proteomes" id="UP001373714"/>
    </source>
</evidence>
<dbReference type="InterPro" id="IPR029191">
    <property type="entry name" value="Uds1"/>
</dbReference>
<evidence type="ECO:0008006" key="7">
    <source>
        <dbReference type="Google" id="ProtNLM"/>
    </source>
</evidence>
<feature type="coiled-coil region" evidence="1">
    <location>
        <begin position="900"/>
        <end position="927"/>
    </location>
</feature>
<reference evidence="5 6" key="1">
    <citation type="submission" date="2019-10" db="EMBL/GenBank/DDBJ databases">
        <authorList>
            <person name="Palmer J.M."/>
        </authorList>
    </citation>
    <scope>NUCLEOTIDE SEQUENCE [LARGE SCALE GENOMIC DNA]</scope>
    <source>
        <strain evidence="5 6">TWF730</strain>
    </source>
</reference>
<keyword evidence="6" id="KW-1185">Reference proteome</keyword>
<evidence type="ECO:0000256" key="1">
    <source>
        <dbReference type="SAM" id="Coils"/>
    </source>
</evidence>
<dbReference type="EMBL" id="JAVHNS010000019">
    <property type="protein sequence ID" value="KAK6330128.1"/>
    <property type="molecule type" value="Genomic_DNA"/>
</dbReference>
<dbReference type="AlphaFoldDB" id="A0AAV9TWB5"/>
<accession>A0AAV9TWB5</accession>
<dbReference type="GO" id="GO:0000146">
    <property type="term" value="F:microfilament motor activity"/>
    <property type="evidence" value="ECO:0007669"/>
    <property type="project" value="TreeGrafter"/>
</dbReference>
<sequence length="938" mass="105280">MTELKTPAPALDFDDEIALHLLIETAVFDSSGYELLTHEELDRLKQEQTILIGRIEALRRKLLLETKVRDAAQSLSRLRSPKQNESSTTSPTSAFGGSTSRSSHDSMTQASAELNASIAKCLEIDSDIRRLEADLWVLERRLLCHTSRVLATTYHHAERSRYHTSNNIRPPSLPSSMPNKFVKYPAVKPLEGFDDRSLYRPVNDLGEAVISHSEVVVDGPAAYTMGPAAYSDHPTGFQTRQSLANTEALGQLQSSGLPPPQKTQDQSSVEQRFIALNSIVRAILAHIENTPQDHPEIASGLALEASKGQAFDSNTGLSSFTLEQVTTLELGLQQVQASISRPKPTKDISSTIESDDKQLLPVWEVLLDCEKKIRDQEHAEAGRNWSEEDTEDLGITTNRMREADLPDSARPKMLESLGGGVEQLIERISSLTNTSLRWAADNRELQLQLLEKSQQNQMEIQRNEVVKTDHEQQILGLTNSLSNTLNELSQISTKQDANTLQLKQEAVRLRGELDTKDQDYNRQIEELQLMLSSQKSDFERDAKNARTSMQESFEKEIRILQEEVAKKTMALEDSLATADIGDQRTRDLERKIKDLQDAKADIEKKSLLDQDKLTETLRARDARVGALEQTIAEITISKGESEAMYYKQMDSMKILDETVSSLQEQLRDRDAQAVEQASNVEELRSRLLESQTNTSRLENEVQSLLKELATLADNLQALKADSQRQINEAKQQAVAKMQVEQGRSQPAMDANLVVELENLSRQNEELLKTNLALQDKISESGVLRGGRSKEGSQALQEKCDRLQRELNEILAEYEVLMKASVDFEADKSRLETQVDALQDKLDSVERSLADERIRWLGNGHSIKSTAASGNGLAMPAPSSGENMTMSVLRAEFKRMIRDMKTEHNRALRGEQEARRRLEIELRQVRRDQNDGSDSKPGL</sequence>
<keyword evidence="1" id="KW-0175">Coiled coil</keyword>
<evidence type="ECO:0000256" key="2">
    <source>
        <dbReference type="SAM" id="MobiDB-lite"/>
    </source>
</evidence>
<feature type="region of interest" description="Disordered" evidence="2">
    <location>
        <begin position="74"/>
        <end position="109"/>
    </location>
</feature>
<dbReference type="PANTHER" id="PTHR45615">
    <property type="entry name" value="MYOSIN HEAVY CHAIN, NON-MUSCLE"/>
    <property type="match status" value="1"/>
</dbReference>
<evidence type="ECO:0000313" key="5">
    <source>
        <dbReference type="EMBL" id="KAK6330128.1"/>
    </source>
</evidence>
<dbReference type="GO" id="GO:0032982">
    <property type="term" value="C:myosin filament"/>
    <property type="evidence" value="ECO:0007669"/>
    <property type="project" value="TreeGrafter"/>
</dbReference>
<dbReference type="InterPro" id="IPR056703">
    <property type="entry name" value="DUF7801"/>
</dbReference>
<evidence type="ECO:0000259" key="4">
    <source>
        <dbReference type="Pfam" id="PF25078"/>
    </source>
</evidence>
<dbReference type="PANTHER" id="PTHR45615:SF40">
    <property type="entry name" value="MYOSIN HEAVY CHAIN, NON-MUSCLE"/>
    <property type="match status" value="1"/>
</dbReference>
<feature type="domain" description="DUF7801" evidence="4">
    <location>
        <begin position="748"/>
        <end position="857"/>
    </location>
</feature>
<dbReference type="Pfam" id="PF25078">
    <property type="entry name" value="DUF7801"/>
    <property type="match status" value="1"/>
</dbReference>
<comment type="caution">
    <text evidence="5">The sequence shown here is derived from an EMBL/GenBank/DDBJ whole genome shotgun (WGS) entry which is preliminary data.</text>
</comment>